<name>A0A914H4I7_GLORO</name>
<evidence type="ECO:0000313" key="1">
    <source>
        <dbReference type="Proteomes" id="UP000887572"/>
    </source>
</evidence>
<accession>A0A914H4I7</accession>
<dbReference type="InterPro" id="IPR036398">
    <property type="entry name" value="CA_dom_sf"/>
</dbReference>
<sequence length="183" mass="21109">MLLQAHDVRKKDIERAAHGDRPCRQSSIDFVSAVTPTVFEPPLGLYNFRKISSGHFNGVRFVPSSAELLPEIFEGGLDQRYRLESYHRHCGMRMRRSEHCIVDDYAAKLLPRVDHRGRALRFVIFPLSGFTDDISLQRELTWTVLTDPILITKEQLDWLAVNGQRARQVQDICARKIEFCSAR</sequence>
<dbReference type="SUPFAM" id="SSF51069">
    <property type="entry name" value="Carbonic anhydrase"/>
    <property type="match status" value="1"/>
</dbReference>
<protein>
    <submittedName>
        <fullName evidence="2">Uncharacterized protein</fullName>
    </submittedName>
</protein>
<dbReference type="AlphaFoldDB" id="A0A914H4I7"/>
<proteinExistence type="predicted"/>
<reference evidence="2" key="1">
    <citation type="submission" date="2022-11" db="UniProtKB">
        <authorList>
            <consortium name="WormBaseParasite"/>
        </authorList>
    </citation>
    <scope>IDENTIFICATION</scope>
</reference>
<keyword evidence="1" id="KW-1185">Reference proteome</keyword>
<dbReference type="WBParaSite" id="Gr19_v10_g13580.t1">
    <property type="protein sequence ID" value="Gr19_v10_g13580.t1"/>
    <property type="gene ID" value="Gr19_v10_g13580"/>
</dbReference>
<dbReference type="Proteomes" id="UP000887572">
    <property type="component" value="Unplaced"/>
</dbReference>
<organism evidence="1 2">
    <name type="scientific">Globodera rostochiensis</name>
    <name type="common">Golden nematode worm</name>
    <name type="synonym">Heterodera rostochiensis</name>
    <dbReference type="NCBI Taxonomy" id="31243"/>
    <lineage>
        <taxon>Eukaryota</taxon>
        <taxon>Metazoa</taxon>
        <taxon>Ecdysozoa</taxon>
        <taxon>Nematoda</taxon>
        <taxon>Chromadorea</taxon>
        <taxon>Rhabditida</taxon>
        <taxon>Tylenchina</taxon>
        <taxon>Tylenchomorpha</taxon>
        <taxon>Tylenchoidea</taxon>
        <taxon>Heteroderidae</taxon>
        <taxon>Heteroderinae</taxon>
        <taxon>Globodera</taxon>
    </lineage>
</organism>
<evidence type="ECO:0000313" key="2">
    <source>
        <dbReference type="WBParaSite" id="Gr19_v10_g13580.t1"/>
    </source>
</evidence>